<keyword evidence="3 5" id="KW-1133">Transmembrane helix</keyword>
<evidence type="ECO:0000256" key="5">
    <source>
        <dbReference type="SAM" id="Phobius"/>
    </source>
</evidence>
<dbReference type="Pfam" id="PF04191">
    <property type="entry name" value="PEMT"/>
    <property type="match status" value="1"/>
</dbReference>
<dbReference type="PANTHER" id="PTHR12714:SF24">
    <property type="entry name" value="SLR1182 PROTEIN"/>
    <property type="match status" value="1"/>
</dbReference>
<evidence type="ECO:0000256" key="4">
    <source>
        <dbReference type="ARBA" id="ARBA00023136"/>
    </source>
</evidence>
<keyword evidence="2 5" id="KW-0812">Transmembrane</keyword>
<evidence type="ECO:0000313" key="6">
    <source>
        <dbReference type="EMBL" id="KKO12327.1"/>
    </source>
</evidence>
<evidence type="ECO:0000256" key="1">
    <source>
        <dbReference type="ARBA" id="ARBA00004127"/>
    </source>
</evidence>
<evidence type="ECO:0000256" key="2">
    <source>
        <dbReference type="ARBA" id="ARBA00022692"/>
    </source>
</evidence>
<name>A0A0F9YJA8_9ZZZZ</name>
<accession>A0A0F9YJA8</accession>
<keyword evidence="4 5" id="KW-0472">Membrane</keyword>
<evidence type="ECO:0008006" key="7">
    <source>
        <dbReference type="Google" id="ProtNLM"/>
    </source>
</evidence>
<evidence type="ECO:0000256" key="3">
    <source>
        <dbReference type="ARBA" id="ARBA00022989"/>
    </source>
</evidence>
<dbReference type="Gene3D" id="1.20.120.1630">
    <property type="match status" value="1"/>
</dbReference>
<proteinExistence type="predicted"/>
<comment type="subcellular location">
    <subcellularLocation>
        <location evidence="1">Endomembrane system</location>
        <topology evidence="1">Multi-pass membrane protein</topology>
    </subcellularLocation>
</comment>
<dbReference type="GO" id="GO:0012505">
    <property type="term" value="C:endomembrane system"/>
    <property type="evidence" value="ECO:0007669"/>
    <property type="project" value="UniProtKB-SubCell"/>
</dbReference>
<sequence length="153" mass="17099">MKSLELKIPPPLVALLCILLMWYVQGFYPLSWLTSVWVLPLAIALALAGIAIATIGAAAFRRAHTTVNPLHPEQTSQLVTGGIYQYTRNPMYLGMALVLLAIALYMADVSAFLGVALFVRFIGRYQIEPEESMLLEKFGDEFAAYQAHVRRWL</sequence>
<feature type="transmembrane region" description="Helical" evidence="5">
    <location>
        <begin position="92"/>
        <end position="119"/>
    </location>
</feature>
<dbReference type="InterPro" id="IPR007318">
    <property type="entry name" value="Phopholipid_MeTrfase"/>
</dbReference>
<feature type="transmembrane region" description="Helical" evidence="5">
    <location>
        <begin position="12"/>
        <end position="31"/>
    </location>
</feature>
<gene>
    <name evidence="6" type="ORF">LCGC14_0003370</name>
</gene>
<dbReference type="GO" id="GO:0016740">
    <property type="term" value="F:transferase activity"/>
    <property type="evidence" value="ECO:0007669"/>
    <property type="project" value="UniProtKB-ARBA"/>
</dbReference>
<dbReference type="PANTHER" id="PTHR12714">
    <property type="entry name" value="PROTEIN-S ISOPRENYLCYSTEINE O-METHYLTRANSFERASE"/>
    <property type="match status" value="1"/>
</dbReference>
<comment type="caution">
    <text evidence="6">The sequence shown here is derived from an EMBL/GenBank/DDBJ whole genome shotgun (WGS) entry which is preliminary data.</text>
</comment>
<feature type="transmembrane region" description="Helical" evidence="5">
    <location>
        <begin position="37"/>
        <end position="60"/>
    </location>
</feature>
<dbReference type="AlphaFoldDB" id="A0A0F9YJA8"/>
<protein>
    <recommendedName>
        <fullName evidence="7">Steroid 5-alpha reductase C-terminal domain-containing protein</fullName>
    </recommendedName>
</protein>
<dbReference type="EMBL" id="LAZR01000001">
    <property type="protein sequence ID" value="KKO12327.1"/>
    <property type="molecule type" value="Genomic_DNA"/>
</dbReference>
<organism evidence="6">
    <name type="scientific">marine sediment metagenome</name>
    <dbReference type="NCBI Taxonomy" id="412755"/>
    <lineage>
        <taxon>unclassified sequences</taxon>
        <taxon>metagenomes</taxon>
        <taxon>ecological metagenomes</taxon>
    </lineage>
</organism>
<reference evidence="6" key="1">
    <citation type="journal article" date="2015" name="Nature">
        <title>Complex archaea that bridge the gap between prokaryotes and eukaryotes.</title>
        <authorList>
            <person name="Spang A."/>
            <person name="Saw J.H."/>
            <person name="Jorgensen S.L."/>
            <person name="Zaremba-Niedzwiedzka K."/>
            <person name="Martijn J."/>
            <person name="Lind A.E."/>
            <person name="van Eijk R."/>
            <person name="Schleper C."/>
            <person name="Guy L."/>
            <person name="Ettema T.J."/>
        </authorList>
    </citation>
    <scope>NUCLEOTIDE SEQUENCE</scope>
</reference>